<evidence type="ECO:0000256" key="10">
    <source>
        <dbReference type="SAM" id="MobiDB-lite"/>
    </source>
</evidence>
<comment type="subcellular location">
    <subcellularLocation>
        <location evidence="2 9">Cytoplasm</location>
    </subcellularLocation>
    <subcellularLocation>
        <location evidence="1">Endoplasmic reticulum</location>
    </subcellularLocation>
</comment>
<dbReference type="GO" id="GO:0008312">
    <property type="term" value="F:7S RNA binding"/>
    <property type="evidence" value="ECO:0007669"/>
    <property type="project" value="InterPro"/>
</dbReference>
<evidence type="ECO:0000256" key="3">
    <source>
        <dbReference type="ARBA" id="ARBA00007676"/>
    </source>
</evidence>
<dbReference type="InterPro" id="IPR026270">
    <property type="entry name" value="SRP72"/>
</dbReference>
<evidence type="ECO:0000256" key="2">
    <source>
        <dbReference type="ARBA" id="ARBA00004496"/>
    </source>
</evidence>
<dbReference type="AlphaFoldDB" id="A0A7S1TBR2"/>
<keyword evidence="7 9" id="KW-0733">Signal recognition particle</keyword>
<proteinExistence type="inferred from homology"/>
<evidence type="ECO:0000313" key="12">
    <source>
        <dbReference type="EMBL" id="CAD9231168.1"/>
    </source>
</evidence>
<reference evidence="12" key="1">
    <citation type="submission" date="2021-01" db="EMBL/GenBank/DDBJ databases">
        <authorList>
            <person name="Corre E."/>
            <person name="Pelletier E."/>
            <person name="Niang G."/>
            <person name="Scheremetjew M."/>
            <person name="Finn R."/>
            <person name="Kale V."/>
            <person name="Holt S."/>
            <person name="Cochrane G."/>
            <person name="Meng A."/>
            <person name="Brown T."/>
            <person name="Cohen L."/>
        </authorList>
    </citation>
    <scope>NUCLEOTIDE SEQUENCE</scope>
    <source>
        <strain evidence="12">SAG 36.94</strain>
    </source>
</reference>
<evidence type="ECO:0000256" key="7">
    <source>
        <dbReference type="ARBA" id="ARBA00023135"/>
    </source>
</evidence>
<evidence type="ECO:0000259" key="11">
    <source>
        <dbReference type="Pfam" id="PF08492"/>
    </source>
</evidence>
<accession>A0A7S1TBR2</accession>
<feature type="compositionally biased region" description="Basic and acidic residues" evidence="10">
    <location>
        <begin position="548"/>
        <end position="568"/>
    </location>
</feature>
<dbReference type="InterPro" id="IPR013699">
    <property type="entry name" value="Signal_recog_part_SRP72_RNA-bd"/>
</dbReference>
<dbReference type="Pfam" id="PF08492">
    <property type="entry name" value="SRP72"/>
    <property type="match status" value="1"/>
</dbReference>
<dbReference type="InterPro" id="IPR011990">
    <property type="entry name" value="TPR-like_helical_dom_sf"/>
</dbReference>
<dbReference type="GO" id="GO:0006614">
    <property type="term" value="P:SRP-dependent cotranslational protein targeting to membrane"/>
    <property type="evidence" value="ECO:0007669"/>
    <property type="project" value="UniProtKB-UniRule"/>
</dbReference>
<feature type="domain" description="Signal recognition particle SRP72 subunit RNA-binding" evidence="11">
    <location>
        <begin position="558"/>
        <end position="606"/>
    </location>
</feature>
<dbReference type="GO" id="GO:0043022">
    <property type="term" value="F:ribosome binding"/>
    <property type="evidence" value="ECO:0007669"/>
    <property type="project" value="TreeGrafter"/>
</dbReference>
<feature type="region of interest" description="Disordered" evidence="10">
    <location>
        <begin position="537"/>
        <end position="666"/>
    </location>
</feature>
<gene>
    <name evidence="12" type="ORF">CCAE0312_LOCUS3224</name>
</gene>
<evidence type="ECO:0000256" key="1">
    <source>
        <dbReference type="ARBA" id="ARBA00004240"/>
    </source>
</evidence>
<dbReference type="PANTHER" id="PTHR14094">
    <property type="entry name" value="SIGNAL RECOGNITION PARTICLE 72"/>
    <property type="match status" value="1"/>
</dbReference>
<keyword evidence="8 9" id="KW-0687">Ribonucleoprotein</keyword>
<comment type="similarity">
    <text evidence="3 9">Belongs to the SRP72 family.</text>
</comment>
<keyword evidence="5 9" id="KW-0963">Cytoplasm</keyword>
<evidence type="ECO:0000256" key="4">
    <source>
        <dbReference type="ARBA" id="ARBA00018350"/>
    </source>
</evidence>
<dbReference type="Gene3D" id="1.25.40.10">
    <property type="entry name" value="Tetratricopeptide repeat domain"/>
    <property type="match status" value="2"/>
</dbReference>
<name>A0A7S1TBR2_9RHOD</name>
<dbReference type="PIRSF" id="PIRSF038922">
    <property type="entry name" value="SRP72"/>
    <property type="match status" value="1"/>
</dbReference>
<evidence type="ECO:0000256" key="6">
    <source>
        <dbReference type="ARBA" id="ARBA00022824"/>
    </source>
</evidence>
<organism evidence="12">
    <name type="scientific">Compsopogon caeruleus</name>
    <dbReference type="NCBI Taxonomy" id="31354"/>
    <lineage>
        <taxon>Eukaryota</taxon>
        <taxon>Rhodophyta</taxon>
        <taxon>Compsopogonophyceae</taxon>
        <taxon>Compsopogonales</taxon>
        <taxon>Compsopogonaceae</taxon>
        <taxon>Compsopogon</taxon>
    </lineage>
</organism>
<feature type="compositionally biased region" description="Basic residues" evidence="10">
    <location>
        <begin position="569"/>
        <end position="580"/>
    </location>
</feature>
<protein>
    <recommendedName>
        <fullName evidence="4 9">Signal recognition particle subunit SRP72</fullName>
    </recommendedName>
</protein>
<comment type="function">
    <text evidence="9">Component of the signal recognition particle (SRP) complex, a ribonucleoprotein complex that mediates the cotranslational targeting of secretory and membrane proteins to the endoplasmic reticulum (ER).</text>
</comment>
<dbReference type="SUPFAM" id="SSF48452">
    <property type="entry name" value="TPR-like"/>
    <property type="match status" value="1"/>
</dbReference>
<dbReference type="InterPro" id="IPR019734">
    <property type="entry name" value="TPR_rpt"/>
</dbReference>
<dbReference type="GO" id="GO:0005783">
    <property type="term" value="C:endoplasmic reticulum"/>
    <property type="evidence" value="ECO:0007669"/>
    <property type="project" value="UniProtKB-SubCell"/>
</dbReference>
<evidence type="ECO:0000256" key="5">
    <source>
        <dbReference type="ARBA" id="ARBA00022490"/>
    </source>
</evidence>
<dbReference type="EMBL" id="HBGH01006044">
    <property type="protein sequence ID" value="CAD9231168.1"/>
    <property type="molecule type" value="Transcribed_RNA"/>
</dbReference>
<evidence type="ECO:0000256" key="9">
    <source>
        <dbReference type="PIRNR" id="PIRNR038922"/>
    </source>
</evidence>
<sequence length="666" mass="73970">MSSDRTLDEVRSLFKNGEFIPAASRAKRGIEQLDRPENRAGSVTIRDVLKKAQLAALILAGRNTEAAALAPAVDLCFERAYSLYNGNELTAALADIQKLLSDKMTPENEMPLKQLLAQIHYRMGSYSESAEVYEGIYSRMTEPRRTRIWQRASGSQSGPSLERLQANLCAAFTVSGRSAEVLSMDLKLDAEGNYTGAYNLSCALIDAGDLAGAKVLLYNAIDWCRAVLEREEYSQEEIEDELALYRSQLAFILQSTGELQQAKDEYLNILKHKPTDRSLVAVISSNLASARDGEKMNLLDILKKMKVSVGEGQSLRLTQQQRRIVGMNRCLIQHELGKIEDALLDVRRLRDQFPMDVDLLLTEVALLSHEKKYEVAKERTVQFQVRLSDPSAGVSSRVELALAQIELMSGAFDNAIEILRNSGIARKPGTLATVASILEKSGKISETIEYLNSELQRSSSAELGAKLQEGLAYLYQRQQLHAEAAEVFSNLLSNDPGNVDLLGALVHSLSWVNVGEAERHALNLQALIDSGEEIDVDALESSPPPSRPGDKRLRRRLAEKSDETQAEKPKRKKKKKKRLPKNWGPDDPPPDPERWLPKSLRSSNKKRRIKRIDIGKGSQGTDVTSRKTDHLDVANTAVGSNTPTAAVVSESQRPRGAKKKSNRRHR</sequence>
<evidence type="ECO:0000256" key="8">
    <source>
        <dbReference type="ARBA" id="ARBA00023274"/>
    </source>
</evidence>
<dbReference type="SMART" id="SM00028">
    <property type="entry name" value="TPR"/>
    <property type="match status" value="3"/>
</dbReference>
<keyword evidence="6" id="KW-0256">Endoplasmic reticulum</keyword>
<feature type="compositionally biased region" description="Basic residues" evidence="10">
    <location>
        <begin position="655"/>
        <end position="666"/>
    </location>
</feature>
<dbReference type="PANTHER" id="PTHR14094:SF9">
    <property type="entry name" value="SIGNAL RECOGNITION PARTICLE SUBUNIT SRP72"/>
    <property type="match status" value="1"/>
</dbReference>
<dbReference type="GO" id="GO:0005786">
    <property type="term" value="C:signal recognition particle, endoplasmic reticulum targeting"/>
    <property type="evidence" value="ECO:0007669"/>
    <property type="project" value="UniProtKB-UniRule"/>
</dbReference>